<accession>A0A423DMA8</accession>
<dbReference type="RefSeq" id="WP_123566275.1">
    <property type="nucleotide sequence ID" value="NZ_MOAM01000022.1"/>
</dbReference>
<dbReference type="Proteomes" id="UP000285286">
    <property type="component" value="Unassembled WGS sequence"/>
</dbReference>
<evidence type="ECO:0000313" key="2">
    <source>
        <dbReference type="Proteomes" id="UP000285286"/>
    </source>
</evidence>
<dbReference type="AlphaFoldDB" id="A0A423DMA8"/>
<organism evidence="1 2">
    <name type="scientific">Pseudomonas vranovensis</name>
    <dbReference type="NCBI Taxonomy" id="321661"/>
    <lineage>
        <taxon>Bacteria</taxon>
        <taxon>Pseudomonadati</taxon>
        <taxon>Pseudomonadota</taxon>
        <taxon>Gammaproteobacteria</taxon>
        <taxon>Pseudomonadales</taxon>
        <taxon>Pseudomonadaceae</taxon>
        <taxon>Pseudomonas</taxon>
    </lineage>
</organism>
<name>A0A423DMA8_9PSED</name>
<protein>
    <recommendedName>
        <fullName evidence="3">DUF3077 domain-containing protein</fullName>
    </recommendedName>
</protein>
<dbReference type="EMBL" id="MOAM01000022">
    <property type="protein sequence ID" value="ROL72680.1"/>
    <property type="molecule type" value="Genomic_DNA"/>
</dbReference>
<reference evidence="1 2" key="1">
    <citation type="submission" date="2016-10" db="EMBL/GenBank/DDBJ databases">
        <title>Comparative genome analysis of multiple Pseudomonas spp. focuses on biocontrol and plant growth promoting traits.</title>
        <authorList>
            <person name="Tao X.-Y."/>
            <person name="Taylor C.G."/>
        </authorList>
    </citation>
    <scope>NUCLEOTIDE SEQUENCE [LARGE SCALE GENOMIC DNA]</scope>
    <source>
        <strain evidence="1 2">15D11</strain>
    </source>
</reference>
<proteinExistence type="predicted"/>
<gene>
    <name evidence="1" type="ORF">BHU25_13775</name>
</gene>
<dbReference type="InterPro" id="IPR021427">
    <property type="entry name" value="DUF3077"/>
</dbReference>
<keyword evidence="2" id="KW-1185">Reference proteome</keyword>
<evidence type="ECO:0000313" key="1">
    <source>
        <dbReference type="EMBL" id="ROL72680.1"/>
    </source>
</evidence>
<sequence length="113" mass="12001">MTKPVPDPPLVTKTATTFGSCNGSHAPLFAVRTGASAEDALVHATVLLKSAYQTNAQACEKVDPDVRGLLWATQHSLEMSIALVEACLDEVEAHAMTAALQRRVAQMDQAALK</sequence>
<dbReference type="Pfam" id="PF11275">
    <property type="entry name" value="DUF3077"/>
    <property type="match status" value="1"/>
</dbReference>
<comment type="caution">
    <text evidence="1">The sequence shown here is derived from an EMBL/GenBank/DDBJ whole genome shotgun (WGS) entry which is preliminary data.</text>
</comment>
<evidence type="ECO:0008006" key="3">
    <source>
        <dbReference type="Google" id="ProtNLM"/>
    </source>
</evidence>